<evidence type="ECO:0000313" key="1">
    <source>
        <dbReference type="EMBL" id="MCO5725119.1"/>
    </source>
</evidence>
<dbReference type="EMBL" id="JAMXIB010000006">
    <property type="protein sequence ID" value="MCO5725119.1"/>
    <property type="molecule type" value="Genomic_DNA"/>
</dbReference>
<protein>
    <submittedName>
        <fullName evidence="1">Uncharacterized protein</fullName>
    </submittedName>
</protein>
<name>A0ABT1AYK4_9FLAO</name>
<evidence type="ECO:0000313" key="2">
    <source>
        <dbReference type="Proteomes" id="UP001206312"/>
    </source>
</evidence>
<sequence length="164" mass="18737">MRNFFIVLVLAMLAPGCGSPEKKDKEQLQPEAWVGIPDLPSAVPINPGAREVLEEWPQFLSLEERIAALSQTRSREELQLLLEELSQICNQVEENAIPLTFERPSVRSRLRVVRTYIGKSDAALLYREDHGEALMELMQAYNALREQFNLIINSTLKPELFETE</sequence>
<gene>
    <name evidence="1" type="ORF">NG653_09655</name>
</gene>
<reference evidence="1 2" key="1">
    <citation type="submission" date="2022-06" db="EMBL/GenBank/DDBJ databases">
        <authorList>
            <person name="Xuan X."/>
        </authorList>
    </citation>
    <scope>NUCLEOTIDE SEQUENCE [LARGE SCALE GENOMIC DNA]</scope>
    <source>
        <strain evidence="1 2">2V75</strain>
    </source>
</reference>
<accession>A0ABT1AYK4</accession>
<dbReference type="Proteomes" id="UP001206312">
    <property type="component" value="Unassembled WGS sequence"/>
</dbReference>
<dbReference type="RefSeq" id="WP_252741491.1">
    <property type="nucleotide sequence ID" value="NZ_JAMXIB010000006.1"/>
</dbReference>
<organism evidence="1 2">
    <name type="scientific">Robiginitalea marina</name>
    <dbReference type="NCBI Taxonomy" id="2954105"/>
    <lineage>
        <taxon>Bacteria</taxon>
        <taxon>Pseudomonadati</taxon>
        <taxon>Bacteroidota</taxon>
        <taxon>Flavobacteriia</taxon>
        <taxon>Flavobacteriales</taxon>
        <taxon>Flavobacteriaceae</taxon>
        <taxon>Robiginitalea</taxon>
    </lineage>
</organism>
<keyword evidence="2" id="KW-1185">Reference proteome</keyword>
<comment type="caution">
    <text evidence="1">The sequence shown here is derived from an EMBL/GenBank/DDBJ whole genome shotgun (WGS) entry which is preliminary data.</text>
</comment>
<proteinExistence type="predicted"/>